<dbReference type="EC" id="2.3.1.-" evidence="3"/>
<dbReference type="InterPro" id="IPR009081">
    <property type="entry name" value="PP-bd_ACP"/>
</dbReference>
<dbReference type="GO" id="GO:0016787">
    <property type="term" value="F:hydrolase activity"/>
    <property type="evidence" value="ECO:0007669"/>
    <property type="project" value="UniProtKB-KW"/>
</dbReference>
<dbReference type="SUPFAM" id="SSF53474">
    <property type="entry name" value="alpha/beta-Hydrolases"/>
    <property type="match status" value="1"/>
</dbReference>
<dbReference type="Gene3D" id="3.40.50.1820">
    <property type="entry name" value="alpha/beta hydrolase"/>
    <property type="match status" value="1"/>
</dbReference>
<dbReference type="Gene3D" id="1.10.1200.10">
    <property type="entry name" value="ACP-like"/>
    <property type="match status" value="1"/>
</dbReference>
<protein>
    <submittedName>
        <fullName evidence="2">Alpha/beta fold hydrolase</fullName>
    </submittedName>
    <submittedName>
        <fullName evidence="3">Plipastatin synthase subunit E</fullName>
        <ecNumber evidence="3">2.3.1.-</ecNumber>
    </submittedName>
</protein>
<keyword evidence="3" id="KW-0012">Acyltransferase</keyword>
<keyword evidence="5" id="KW-1185">Reference proteome</keyword>
<keyword evidence="3" id="KW-0808">Transferase</keyword>
<reference evidence="2 5" key="2">
    <citation type="submission" date="2023-11" db="EMBL/GenBank/DDBJ databases">
        <title>Plant-associative lifestyle of Vibrio porteresiae and its evolutionary dynamics.</title>
        <authorList>
            <person name="Rameshkumar N."/>
            <person name="Kirti K."/>
        </authorList>
    </citation>
    <scope>NUCLEOTIDE SEQUENCE [LARGE SCALE GENOMIC DNA]</scope>
    <source>
        <strain evidence="2 5">MSSRF38</strain>
    </source>
</reference>
<organism evidence="3 4">
    <name type="scientific">Vibrio mangrovi</name>
    <dbReference type="NCBI Taxonomy" id="474394"/>
    <lineage>
        <taxon>Bacteria</taxon>
        <taxon>Pseudomonadati</taxon>
        <taxon>Pseudomonadota</taxon>
        <taxon>Gammaproteobacteria</taxon>
        <taxon>Vibrionales</taxon>
        <taxon>Vibrionaceae</taxon>
        <taxon>Vibrio</taxon>
    </lineage>
</organism>
<dbReference type="InterPro" id="IPR036736">
    <property type="entry name" value="ACP-like_sf"/>
</dbReference>
<reference evidence="3 4" key="1">
    <citation type="submission" date="2017-05" db="EMBL/GenBank/DDBJ databases">
        <authorList>
            <person name="Song R."/>
            <person name="Chenine A.L."/>
            <person name="Ruprecht R.M."/>
        </authorList>
    </citation>
    <scope>NUCLEOTIDE SEQUENCE [LARGE SCALE GENOMIC DNA]</scope>
    <source>
        <strain evidence="3 4">CECT 7927</strain>
    </source>
</reference>
<evidence type="ECO:0000259" key="1">
    <source>
        <dbReference type="PROSITE" id="PS50075"/>
    </source>
</evidence>
<keyword evidence="2" id="KW-0378">Hydrolase</keyword>
<dbReference type="SMART" id="SM01294">
    <property type="entry name" value="PKS_PP_betabranch"/>
    <property type="match status" value="1"/>
</dbReference>
<name>A0A1Y6IPX9_9VIBR</name>
<proteinExistence type="predicted"/>
<evidence type="ECO:0000313" key="3">
    <source>
        <dbReference type="EMBL" id="SMR99696.1"/>
    </source>
</evidence>
<evidence type="ECO:0000313" key="5">
    <source>
        <dbReference type="Proteomes" id="UP001283366"/>
    </source>
</evidence>
<dbReference type="RefSeq" id="WP_087479706.1">
    <property type="nucleotide sequence ID" value="NZ_AP024883.1"/>
</dbReference>
<dbReference type="Proteomes" id="UP001283366">
    <property type="component" value="Unassembled WGS sequence"/>
</dbReference>
<dbReference type="OrthoDB" id="9757559at2"/>
<gene>
    <name evidence="3" type="primary">ppsE_1</name>
    <name evidence="2" type="ORF">SBX37_11690</name>
    <name evidence="3" type="ORF">VIM7927_00924</name>
</gene>
<accession>A0A1Y6IPX9</accession>
<dbReference type="InterPro" id="IPR029058">
    <property type="entry name" value="AB_hydrolase_fold"/>
</dbReference>
<dbReference type="PROSITE" id="PS50075">
    <property type="entry name" value="CARRIER"/>
    <property type="match status" value="1"/>
</dbReference>
<sequence>MCKGVEQSNENLNIEISRIKSVFEEVLDQQDIDIDTNFFDLGGDSFDAIRVISKLNGKQLPIVTLFENPTVRTFAQFILGNDSTLQARIVCLSDNSRTEKIAFVGVPYGGGDPTNYKHLFLDNNSVSVYGLDFGDSHVENVNDCEELVRELADKINELQAEKIIIYGHCAGAALASCLAAQLNTMRKNVILIAAAANPVLDPDEKLSEAERTSESEWGSYLRFLGGFEGLSEKESEAMLARGRRDHILSCESYRLLRQLDTSDLPAMVILGGKDPATSDMAACFDVWKTLLDVKDCQIIDDGGHYFLRTHSDELTSMVLRFFH</sequence>
<dbReference type="InterPro" id="IPR000073">
    <property type="entry name" value="AB_hydrolase_1"/>
</dbReference>
<dbReference type="EMBL" id="JAWRCO010000001">
    <property type="protein sequence ID" value="MDW6003510.1"/>
    <property type="molecule type" value="Genomic_DNA"/>
</dbReference>
<dbReference type="Pfam" id="PF12697">
    <property type="entry name" value="Abhydrolase_6"/>
    <property type="match status" value="1"/>
</dbReference>
<dbReference type="AlphaFoldDB" id="A0A1Y6IPX9"/>
<dbReference type="EMBL" id="FXXI01000001">
    <property type="protein sequence ID" value="SMR99696.1"/>
    <property type="molecule type" value="Genomic_DNA"/>
</dbReference>
<dbReference type="GO" id="GO:0016746">
    <property type="term" value="F:acyltransferase activity"/>
    <property type="evidence" value="ECO:0007669"/>
    <property type="project" value="UniProtKB-KW"/>
</dbReference>
<dbReference type="Pfam" id="PF00550">
    <property type="entry name" value="PP-binding"/>
    <property type="match status" value="1"/>
</dbReference>
<evidence type="ECO:0000313" key="4">
    <source>
        <dbReference type="Proteomes" id="UP000196125"/>
    </source>
</evidence>
<dbReference type="Proteomes" id="UP000196125">
    <property type="component" value="Unassembled WGS sequence"/>
</dbReference>
<feature type="domain" description="Carrier" evidence="1">
    <location>
        <begin position="10"/>
        <end position="82"/>
    </location>
</feature>
<evidence type="ECO:0000313" key="2">
    <source>
        <dbReference type="EMBL" id="MDW6003510.1"/>
    </source>
</evidence>